<dbReference type="Pfam" id="PF13439">
    <property type="entry name" value="Glyco_transf_4"/>
    <property type="match status" value="1"/>
</dbReference>
<accession>X1C466</accession>
<dbReference type="GO" id="GO:0016757">
    <property type="term" value="F:glycosyltransferase activity"/>
    <property type="evidence" value="ECO:0007669"/>
    <property type="project" value="InterPro"/>
</dbReference>
<dbReference type="Gene3D" id="3.40.50.2000">
    <property type="entry name" value="Glycogen Phosphorylase B"/>
    <property type="match status" value="2"/>
</dbReference>
<dbReference type="InterPro" id="IPR001296">
    <property type="entry name" value="Glyco_trans_1"/>
</dbReference>
<evidence type="ECO:0000313" key="3">
    <source>
        <dbReference type="EMBL" id="GAH02137.1"/>
    </source>
</evidence>
<dbReference type="Pfam" id="PF00534">
    <property type="entry name" value="Glycos_transf_1"/>
    <property type="match status" value="1"/>
</dbReference>
<feature type="domain" description="Glycosyl transferase family 1" evidence="1">
    <location>
        <begin position="140"/>
        <end position="254"/>
    </location>
</feature>
<proteinExistence type="predicted"/>
<dbReference type="InterPro" id="IPR050194">
    <property type="entry name" value="Glycosyltransferase_grp1"/>
</dbReference>
<dbReference type="PANTHER" id="PTHR45947:SF15">
    <property type="entry name" value="TEICHURONIC ACID BIOSYNTHESIS GLYCOSYLTRANSFERASE TUAC-RELATED"/>
    <property type="match status" value="1"/>
</dbReference>
<sequence length="254" mass="29108">MDLKGKPENVSVHLASLLYFVTDRRNKSLGDKIAKKGEKLIQEKGIKFDLIHAHFSWPYGHAAVKLGQKYNVPIVITIHEGMERLIQEYNSQDEKIYWTWKNANALIRVNQKNIPLLKEFNKNVFYVPNGFTSSLFYPMDKTKVKRKLNLPLDKKIVLNVANLYLVKGQRYLIEAVKELVKYRKDVLCIIVGDGPLRKDLKSQIKKLCLENYVKLVGSKPHDEIPLWMNAADLFVLPSLSEGNPTVMFEALGVG</sequence>
<dbReference type="PANTHER" id="PTHR45947">
    <property type="entry name" value="SULFOQUINOVOSYL TRANSFERASE SQD2"/>
    <property type="match status" value="1"/>
</dbReference>
<gene>
    <name evidence="3" type="ORF">S01H4_51763</name>
</gene>
<dbReference type="EMBL" id="BART01029514">
    <property type="protein sequence ID" value="GAH02137.1"/>
    <property type="molecule type" value="Genomic_DNA"/>
</dbReference>
<evidence type="ECO:0008006" key="4">
    <source>
        <dbReference type="Google" id="ProtNLM"/>
    </source>
</evidence>
<evidence type="ECO:0000259" key="1">
    <source>
        <dbReference type="Pfam" id="PF00534"/>
    </source>
</evidence>
<name>X1C466_9ZZZZ</name>
<protein>
    <recommendedName>
        <fullName evidence="4">Glycosyltransferase subfamily 4-like N-terminal domain-containing protein</fullName>
    </recommendedName>
</protein>
<reference evidence="3" key="1">
    <citation type="journal article" date="2014" name="Front. Microbiol.">
        <title>High frequency of phylogenetically diverse reductive dehalogenase-homologous genes in deep subseafloor sedimentary metagenomes.</title>
        <authorList>
            <person name="Kawai M."/>
            <person name="Futagami T."/>
            <person name="Toyoda A."/>
            <person name="Takaki Y."/>
            <person name="Nishi S."/>
            <person name="Hori S."/>
            <person name="Arai W."/>
            <person name="Tsubouchi T."/>
            <person name="Morono Y."/>
            <person name="Uchiyama I."/>
            <person name="Ito T."/>
            <person name="Fujiyama A."/>
            <person name="Inagaki F."/>
            <person name="Takami H."/>
        </authorList>
    </citation>
    <scope>NUCLEOTIDE SEQUENCE</scope>
    <source>
        <strain evidence="3">Expedition CK06-06</strain>
    </source>
</reference>
<feature type="domain" description="Glycosyltransferase subfamily 4-like N-terminal" evidence="2">
    <location>
        <begin position="38"/>
        <end position="119"/>
    </location>
</feature>
<dbReference type="InterPro" id="IPR028098">
    <property type="entry name" value="Glyco_trans_4-like_N"/>
</dbReference>
<dbReference type="SUPFAM" id="SSF53756">
    <property type="entry name" value="UDP-Glycosyltransferase/glycogen phosphorylase"/>
    <property type="match status" value="1"/>
</dbReference>
<dbReference type="AlphaFoldDB" id="X1C466"/>
<feature type="non-terminal residue" evidence="3">
    <location>
        <position position="254"/>
    </location>
</feature>
<organism evidence="3">
    <name type="scientific">marine sediment metagenome</name>
    <dbReference type="NCBI Taxonomy" id="412755"/>
    <lineage>
        <taxon>unclassified sequences</taxon>
        <taxon>metagenomes</taxon>
        <taxon>ecological metagenomes</taxon>
    </lineage>
</organism>
<comment type="caution">
    <text evidence="3">The sequence shown here is derived from an EMBL/GenBank/DDBJ whole genome shotgun (WGS) entry which is preliminary data.</text>
</comment>
<evidence type="ECO:0000259" key="2">
    <source>
        <dbReference type="Pfam" id="PF13439"/>
    </source>
</evidence>